<dbReference type="Proteomes" id="UP000268311">
    <property type="component" value="Unassembled WGS sequence"/>
</dbReference>
<protein>
    <submittedName>
        <fullName evidence="1">Uncharacterized protein</fullName>
    </submittedName>
</protein>
<organism evidence="1 2">
    <name type="scientific">Streptococcus mitis</name>
    <dbReference type="NCBI Taxonomy" id="28037"/>
    <lineage>
        <taxon>Bacteria</taxon>
        <taxon>Bacillati</taxon>
        <taxon>Bacillota</taxon>
        <taxon>Bacilli</taxon>
        <taxon>Lactobacillales</taxon>
        <taxon>Streptococcaceae</taxon>
        <taxon>Streptococcus</taxon>
        <taxon>Streptococcus mitis group</taxon>
    </lineage>
</organism>
<dbReference type="EMBL" id="RJOF01000001">
    <property type="protein sequence ID" value="RSJ05524.1"/>
    <property type="molecule type" value="Genomic_DNA"/>
</dbReference>
<name>A0A3R9R6P6_STRMT</name>
<evidence type="ECO:0000313" key="1">
    <source>
        <dbReference type="EMBL" id="RSJ05524.1"/>
    </source>
</evidence>
<reference evidence="1 2" key="1">
    <citation type="submission" date="2018-11" db="EMBL/GenBank/DDBJ databases">
        <title>Species Designations Belie Phenotypic and Genotypic Heterogeneity in Oral Streptococci.</title>
        <authorList>
            <person name="Velsko I."/>
        </authorList>
    </citation>
    <scope>NUCLEOTIDE SEQUENCE [LARGE SCALE GENOMIC DNA]</scope>
    <source>
        <strain evidence="1 2">BCC33</strain>
    </source>
</reference>
<proteinExistence type="predicted"/>
<sequence length="138" mass="16058">MLKEKYGDLFHISDDDYEKAATHYDEYLAIFHDLVQGDTFDDDNLDNLQERIKKSNPWKKYGYSDCKYEFISLAGTDCAILAPLLIDNIENCQQEDAKEVIQARFKDFEHAFDGNFINPRVILLGINPKCHANMIRMD</sequence>
<gene>
    <name evidence="1" type="ORF">D8838_02335</name>
</gene>
<accession>A0A3R9R6P6</accession>
<dbReference type="AlphaFoldDB" id="A0A3R9R6P6"/>
<evidence type="ECO:0000313" key="2">
    <source>
        <dbReference type="Proteomes" id="UP000268311"/>
    </source>
</evidence>
<comment type="caution">
    <text evidence="1">The sequence shown here is derived from an EMBL/GenBank/DDBJ whole genome shotgun (WGS) entry which is preliminary data.</text>
</comment>
<dbReference type="RefSeq" id="WP_125453558.1">
    <property type="nucleotide sequence ID" value="NZ_RJOF01000001.1"/>
</dbReference>